<evidence type="ECO:0000313" key="1">
    <source>
        <dbReference type="EMBL" id="KIH76803.1"/>
    </source>
</evidence>
<sequence>MSRDTLFFHQTLANRLIIEVRDLSRRYFGDYHKVVLEVSCRLPLEAALFAGEVDPTQALAAAQAVFGEEARSIVRLERMGVAGDTLEAVRGALWDSFTTTTLAYMQRPDYPVRMLRRLQAQRHQAGRHLRALC</sequence>
<gene>
    <name evidence="1" type="ORF">GFER_06720</name>
</gene>
<organism evidence="1 2">
    <name type="scientific">Geoalkalibacter ferrihydriticus DSM 17813</name>
    <dbReference type="NCBI Taxonomy" id="1121915"/>
    <lineage>
        <taxon>Bacteria</taxon>
        <taxon>Pseudomonadati</taxon>
        <taxon>Thermodesulfobacteriota</taxon>
        <taxon>Desulfuromonadia</taxon>
        <taxon>Desulfuromonadales</taxon>
        <taxon>Geoalkalibacteraceae</taxon>
        <taxon>Geoalkalibacter</taxon>
    </lineage>
</organism>
<reference evidence="1 2" key="1">
    <citation type="submission" date="2014-12" db="EMBL/GenBank/DDBJ databases">
        <title>Genomes of Geoalkalibacter ferrihydriticus and Geoalkalibacter subterraneus, two haloalkaliphilic metal-reducing members of the Geobacteraceae.</title>
        <authorList>
            <person name="Badalamenti J.P."/>
            <person name="Torres C.I."/>
            <person name="Krajmalnik-Brown R."/>
            <person name="Bond D.R."/>
        </authorList>
    </citation>
    <scope>NUCLEOTIDE SEQUENCE [LARGE SCALE GENOMIC DNA]</scope>
    <source>
        <strain evidence="1 2">DSM 17813</strain>
    </source>
</reference>
<comment type="caution">
    <text evidence="1">The sequence shown here is derived from an EMBL/GenBank/DDBJ whole genome shotgun (WGS) entry which is preliminary data.</text>
</comment>
<dbReference type="AlphaFoldDB" id="A0A0C2EDY0"/>
<dbReference type="EMBL" id="JWJD01000002">
    <property type="protein sequence ID" value="KIH76803.1"/>
    <property type="molecule type" value="Genomic_DNA"/>
</dbReference>
<dbReference type="Proteomes" id="UP000035068">
    <property type="component" value="Unassembled WGS sequence"/>
</dbReference>
<proteinExistence type="predicted"/>
<accession>A0A0C2EDY0</accession>
<evidence type="ECO:0000313" key="2">
    <source>
        <dbReference type="Proteomes" id="UP000035068"/>
    </source>
</evidence>
<keyword evidence="2" id="KW-1185">Reference proteome</keyword>
<protein>
    <submittedName>
        <fullName evidence="1">Uncharacterized protein</fullName>
    </submittedName>
</protein>
<name>A0A0C2EDY0_9BACT</name>
<dbReference type="RefSeq" id="WP_040097774.1">
    <property type="nucleotide sequence ID" value="NZ_JWJD01000002.1"/>
</dbReference>